<name>A0A1I6LD05_9FIRM</name>
<evidence type="ECO:0000313" key="2">
    <source>
        <dbReference type="Proteomes" id="UP000199659"/>
    </source>
</evidence>
<reference evidence="1 2" key="1">
    <citation type="submission" date="2016-10" db="EMBL/GenBank/DDBJ databases">
        <authorList>
            <person name="de Groot N.N."/>
        </authorList>
    </citation>
    <scope>NUCLEOTIDE SEQUENCE [LARGE SCALE GENOMIC DNA]</scope>
    <source>
        <strain evidence="1 2">743A</strain>
    </source>
</reference>
<dbReference type="RefSeq" id="WP_092563064.1">
    <property type="nucleotide sequence ID" value="NZ_FOYZ01000015.1"/>
</dbReference>
<dbReference type="EMBL" id="FOYZ01000015">
    <property type="protein sequence ID" value="SFS01375.1"/>
    <property type="molecule type" value="Genomic_DNA"/>
</dbReference>
<dbReference type="STRING" id="37658.SAMN05661086_03227"/>
<proteinExistence type="predicted"/>
<dbReference type="OrthoDB" id="9794619at2"/>
<organism evidence="1 2">
    <name type="scientific">Anaeromicropila populeti</name>
    <dbReference type="NCBI Taxonomy" id="37658"/>
    <lineage>
        <taxon>Bacteria</taxon>
        <taxon>Bacillati</taxon>
        <taxon>Bacillota</taxon>
        <taxon>Clostridia</taxon>
        <taxon>Lachnospirales</taxon>
        <taxon>Lachnospiraceae</taxon>
        <taxon>Anaeromicropila</taxon>
    </lineage>
</organism>
<sequence length="155" mass="18032">MEIKYVKTKSKSDDNFKDNMGYVSFGDFSCITAERKNTNDPRNYIFVLTDSNEMKYLIGEMNEFSGNEEWGLYTANIYMNYIREYVNGRCFELPDLHDIFVIIASTSSCFEPNKITSKKAMGRLQRWLEASDSESLGLIELINSPRFDYNMVNVE</sequence>
<dbReference type="Proteomes" id="UP000199659">
    <property type="component" value="Unassembled WGS sequence"/>
</dbReference>
<keyword evidence="2" id="KW-1185">Reference proteome</keyword>
<accession>A0A1I6LD05</accession>
<dbReference type="AlphaFoldDB" id="A0A1I6LD05"/>
<protein>
    <submittedName>
        <fullName evidence="1">Uncharacterized protein</fullName>
    </submittedName>
</protein>
<evidence type="ECO:0000313" key="1">
    <source>
        <dbReference type="EMBL" id="SFS01375.1"/>
    </source>
</evidence>
<gene>
    <name evidence="1" type="ORF">SAMN05661086_03227</name>
</gene>